<dbReference type="EMBL" id="BMHQ01000021">
    <property type="protein sequence ID" value="GGE29356.1"/>
    <property type="molecule type" value="Genomic_DNA"/>
</dbReference>
<keyword evidence="2" id="KW-1185">Reference proteome</keyword>
<dbReference type="PROSITE" id="PS51257">
    <property type="entry name" value="PROKAR_LIPOPROTEIN"/>
    <property type="match status" value="1"/>
</dbReference>
<proteinExistence type="predicted"/>
<sequence>MDWAKKGVVGLISVILFTGCADQTVHAPGHAPKKGDSSFNQSGPFHLNIEAYIENSRLAVHGMLVNDQGNGPDAAKSRGTLTFTVNGVEKTFHSKANQNGPIRFSAKEILNTQGYQAGQQIPIKAEYDGIAGGEKVTVSGKKMFTVPGLLMNTRCTEDKITIDGKLVGVPGGQTGFWTFFINSPDGDDPIEGPRLEKKKVLQDISGMQHQMTLDRLREEKFSVGIWYRKDRPALDRTPYNPKYEVNQWLDKRCQKTSPPPQPEGIE</sequence>
<evidence type="ECO:0008006" key="3">
    <source>
        <dbReference type="Google" id="ProtNLM"/>
    </source>
</evidence>
<dbReference type="AlphaFoldDB" id="A0A8J2VL06"/>
<dbReference type="RefSeq" id="WP_188649101.1">
    <property type="nucleotide sequence ID" value="NZ_BMHQ01000021.1"/>
</dbReference>
<reference evidence="1" key="1">
    <citation type="journal article" date="2014" name="Int. J. Syst. Evol. Microbiol.">
        <title>Complete genome sequence of Corynebacterium casei LMG S-19264T (=DSM 44701T), isolated from a smear-ripened cheese.</title>
        <authorList>
            <consortium name="US DOE Joint Genome Institute (JGI-PGF)"/>
            <person name="Walter F."/>
            <person name="Albersmeier A."/>
            <person name="Kalinowski J."/>
            <person name="Ruckert C."/>
        </authorList>
    </citation>
    <scope>NUCLEOTIDE SEQUENCE</scope>
    <source>
        <strain evidence="1">CGMCC 1.15179</strain>
    </source>
</reference>
<protein>
    <recommendedName>
        <fullName evidence="3">Lipoprotein</fullName>
    </recommendedName>
</protein>
<organism evidence="1 2">
    <name type="scientific">Marinithermofilum abyssi</name>
    <dbReference type="NCBI Taxonomy" id="1571185"/>
    <lineage>
        <taxon>Bacteria</taxon>
        <taxon>Bacillati</taxon>
        <taxon>Bacillota</taxon>
        <taxon>Bacilli</taxon>
        <taxon>Bacillales</taxon>
        <taxon>Thermoactinomycetaceae</taxon>
        <taxon>Marinithermofilum</taxon>
    </lineage>
</organism>
<dbReference type="Proteomes" id="UP000625210">
    <property type="component" value="Unassembled WGS sequence"/>
</dbReference>
<name>A0A8J2VL06_9BACL</name>
<comment type="caution">
    <text evidence="1">The sequence shown here is derived from an EMBL/GenBank/DDBJ whole genome shotgun (WGS) entry which is preliminary data.</text>
</comment>
<accession>A0A8J2VL06</accession>
<gene>
    <name evidence="1" type="ORF">GCM10011571_34360</name>
</gene>
<evidence type="ECO:0000313" key="2">
    <source>
        <dbReference type="Proteomes" id="UP000625210"/>
    </source>
</evidence>
<reference evidence="1" key="2">
    <citation type="submission" date="2020-09" db="EMBL/GenBank/DDBJ databases">
        <authorList>
            <person name="Sun Q."/>
            <person name="Zhou Y."/>
        </authorList>
    </citation>
    <scope>NUCLEOTIDE SEQUENCE</scope>
    <source>
        <strain evidence="1">CGMCC 1.15179</strain>
    </source>
</reference>
<evidence type="ECO:0000313" key="1">
    <source>
        <dbReference type="EMBL" id="GGE29356.1"/>
    </source>
</evidence>